<sequence length="277" mass="30710">MSQDHFIRTLFERSHTNAPSFPDKQLGIHFTDSLFHFLFAPARGKYDTRESLQREYTRIRNTFSTLIFDVIHEEDEVEAHTQRFFEAVPGLYALLVKDAEAIVNFDPAATSIEEVFVAYPGFFATAVYRIAHQLYGQQIPTLPRILSEYAHSKTGVDIHPGATIGSSFFIDHGTGIVIGETTTIGDQVKIYQGVTLGALNVTKALASAKRHPTIGDNVIIYSGATILGGDTLIGHDSIIGGNVWLTQPVAPYSVVYQKSEVIVRDKFPLPEPLNFII</sequence>
<dbReference type="InterPro" id="IPR011004">
    <property type="entry name" value="Trimer_LpxA-like_sf"/>
</dbReference>
<organism evidence="4 5">
    <name type="scientific">Taibaiella chishuiensis</name>
    <dbReference type="NCBI Taxonomy" id="1434707"/>
    <lineage>
        <taxon>Bacteria</taxon>
        <taxon>Pseudomonadati</taxon>
        <taxon>Bacteroidota</taxon>
        <taxon>Chitinophagia</taxon>
        <taxon>Chitinophagales</taxon>
        <taxon>Chitinophagaceae</taxon>
        <taxon>Taibaiella</taxon>
    </lineage>
</organism>
<name>A0A2P8CR33_9BACT</name>
<dbReference type="Gene3D" id="1.10.3130.10">
    <property type="entry name" value="serine acetyltransferase, domain 1"/>
    <property type="match status" value="1"/>
</dbReference>
<dbReference type="OrthoDB" id="9801456at2"/>
<comment type="caution">
    <text evidence="4">The sequence shown here is derived from an EMBL/GenBank/DDBJ whole genome shotgun (WGS) entry which is preliminary data.</text>
</comment>
<reference evidence="4 5" key="1">
    <citation type="submission" date="2018-03" db="EMBL/GenBank/DDBJ databases">
        <title>Genomic Encyclopedia of Type Strains, Phase III (KMG-III): the genomes of soil and plant-associated and newly described type strains.</title>
        <authorList>
            <person name="Whitman W."/>
        </authorList>
    </citation>
    <scope>NUCLEOTIDE SEQUENCE [LARGE SCALE GENOMIC DNA]</scope>
    <source>
        <strain evidence="4 5">CGMCC 1.12700</strain>
    </source>
</reference>
<dbReference type="InterPro" id="IPR053376">
    <property type="entry name" value="Serine_acetyltransferase"/>
</dbReference>
<evidence type="ECO:0000256" key="1">
    <source>
        <dbReference type="ARBA" id="ARBA00022605"/>
    </source>
</evidence>
<dbReference type="RefSeq" id="WP_106525432.1">
    <property type="nucleotide sequence ID" value="NZ_PYGD01000017.1"/>
</dbReference>
<keyword evidence="1" id="KW-0028">Amino-acid biosynthesis</keyword>
<keyword evidence="3" id="KW-0012">Acyltransferase</keyword>
<keyword evidence="2 4" id="KW-0808">Transferase</keyword>
<gene>
    <name evidence="4" type="ORF">B0I18_11723</name>
</gene>
<dbReference type="CDD" id="cd03354">
    <property type="entry name" value="LbH_SAT"/>
    <property type="match status" value="1"/>
</dbReference>
<dbReference type="InterPro" id="IPR045304">
    <property type="entry name" value="LbH_SAT"/>
</dbReference>
<dbReference type="GO" id="GO:0008652">
    <property type="term" value="P:amino acid biosynthetic process"/>
    <property type="evidence" value="ECO:0007669"/>
    <property type="project" value="UniProtKB-KW"/>
</dbReference>
<dbReference type="Gene3D" id="2.160.10.10">
    <property type="entry name" value="Hexapeptide repeat proteins"/>
    <property type="match status" value="1"/>
</dbReference>
<dbReference type="AlphaFoldDB" id="A0A2P8CR33"/>
<dbReference type="PANTHER" id="PTHR42811">
    <property type="entry name" value="SERINE ACETYLTRANSFERASE"/>
    <property type="match status" value="1"/>
</dbReference>
<evidence type="ECO:0000313" key="4">
    <source>
        <dbReference type="EMBL" id="PSK87423.1"/>
    </source>
</evidence>
<evidence type="ECO:0000313" key="5">
    <source>
        <dbReference type="Proteomes" id="UP000240572"/>
    </source>
</evidence>
<dbReference type="GO" id="GO:0016746">
    <property type="term" value="F:acyltransferase activity"/>
    <property type="evidence" value="ECO:0007669"/>
    <property type="project" value="UniProtKB-KW"/>
</dbReference>
<proteinExistence type="predicted"/>
<dbReference type="Proteomes" id="UP000240572">
    <property type="component" value="Unassembled WGS sequence"/>
</dbReference>
<dbReference type="EMBL" id="PYGD01000017">
    <property type="protein sequence ID" value="PSK87423.1"/>
    <property type="molecule type" value="Genomic_DNA"/>
</dbReference>
<dbReference type="SUPFAM" id="SSF51161">
    <property type="entry name" value="Trimeric LpxA-like enzymes"/>
    <property type="match status" value="1"/>
</dbReference>
<keyword evidence="5" id="KW-1185">Reference proteome</keyword>
<dbReference type="InterPro" id="IPR042122">
    <property type="entry name" value="Ser_AcTrfase_N_sf"/>
</dbReference>
<dbReference type="NCBIfam" id="NF041874">
    <property type="entry name" value="EPS_EpsC"/>
    <property type="match status" value="1"/>
</dbReference>
<accession>A0A2P8CR33</accession>
<protein>
    <submittedName>
        <fullName evidence="4">Serine O-acetyltransferase</fullName>
    </submittedName>
</protein>
<evidence type="ECO:0000256" key="2">
    <source>
        <dbReference type="ARBA" id="ARBA00022679"/>
    </source>
</evidence>
<evidence type="ECO:0000256" key="3">
    <source>
        <dbReference type="ARBA" id="ARBA00023315"/>
    </source>
</evidence>